<sequence length="292" mass="32235">MKKPIALMVTLSMALAFSGSVMAEETTETASEAVTEAGTEAAETEAAETEAASEEETESASEAQTESESQEEKSEGVMYYADYVAADIDTEVVIETYVQAKQSWWEDQATVYTQDRDGAYFLYNMACSEEDYEKLVPGTKIKVTGYKSEWSGEVEIIDATFEFVEDGDEYIAPITDVTDLLGTDELIDHQNQYVEFKGLTVEAAGQDADGNDVAFLYNWDGSGTDGDDLYFNASLNGETYTFTVESYLCDNTTDVYAAVKELEIGQTVDLEGFLYWYEGVNPHITSVTVVEE</sequence>
<dbReference type="Proteomes" id="UP000823935">
    <property type="component" value="Unassembled WGS sequence"/>
</dbReference>
<feature type="chain" id="PRO_5039393411" description="Nucleic acid binding OB-fold tRNA/helicase-type" evidence="2">
    <location>
        <begin position="24"/>
        <end position="292"/>
    </location>
</feature>
<evidence type="ECO:0000256" key="1">
    <source>
        <dbReference type="SAM" id="MobiDB-lite"/>
    </source>
</evidence>
<reference evidence="3" key="2">
    <citation type="journal article" date="2021" name="PeerJ">
        <title>Extensive microbial diversity within the chicken gut microbiome revealed by metagenomics and culture.</title>
        <authorList>
            <person name="Gilroy R."/>
            <person name="Ravi A."/>
            <person name="Getino M."/>
            <person name="Pursley I."/>
            <person name="Horton D.L."/>
            <person name="Alikhan N.F."/>
            <person name="Baker D."/>
            <person name="Gharbi K."/>
            <person name="Hall N."/>
            <person name="Watson M."/>
            <person name="Adriaenssens E.M."/>
            <person name="Foster-Nyarko E."/>
            <person name="Jarju S."/>
            <person name="Secka A."/>
            <person name="Antonio M."/>
            <person name="Oren A."/>
            <person name="Chaudhuri R.R."/>
            <person name="La Ragione R."/>
            <person name="Hildebrand F."/>
            <person name="Pallen M.J."/>
        </authorList>
    </citation>
    <scope>NUCLEOTIDE SEQUENCE</scope>
    <source>
        <strain evidence="3">CHK190-19873</strain>
    </source>
</reference>
<evidence type="ECO:0000313" key="3">
    <source>
        <dbReference type="EMBL" id="HIS31452.1"/>
    </source>
</evidence>
<accession>A0A9D1ESI0</accession>
<gene>
    <name evidence="3" type="ORF">IAB44_07905</name>
</gene>
<feature type="region of interest" description="Disordered" evidence="1">
    <location>
        <begin position="24"/>
        <end position="74"/>
    </location>
</feature>
<dbReference type="AlphaFoldDB" id="A0A9D1ESI0"/>
<name>A0A9D1ESI0_9FIRM</name>
<organism evidence="3 4">
    <name type="scientific">Candidatus Limivivens intestinipullorum</name>
    <dbReference type="NCBI Taxonomy" id="2840858"/>
    <lineage>
        <taxon>Bacteria</taxon>
        <taxon>Bacillati</taxon>
        <taxon>Bacillota</taxon>
        <taxon>Clostridia</taxon>
        <taxon>Lachnospirales</taxon>
        <taxon>Lachnospiraceae</taxon>
        <taxon>Lachnospiraceae incertae sedis</taxon>
        <taxon>Candidatus Limivivens</taxon>
    </lineage>
</organism>
<protein>
    <recommendedName>
        <fullName evidence="5">Nucleic acid binding OB-fold tRNA/helicase-type</fullName>
    </recommendedName>
</protein>
<dbReference type="EMBL" id="DVIQ01000041">
    <property type="protein sequence ID" value="HIS31452.1"/>
    <property type="molecule type" value="Genomic_DNA"/>
</dbReference>
<comment type="caution">
    <text evidence="3">The sequence shown here is derived from an EMBL/GenBank/DDBJ whole genome shotgun (WGS) entry which is preliminary data.</text>
</comment>
<evidence type="ECO:0000256" key="2">
    <source>
        <dbReference type="SAM" id="SignalP"/>
    </source>
</evidence>
<feature type="compositionally biased region" description="Acidic residues" evidence="1">
    <location>
        <begin position="42"/>
        <end position="59"/>
    </location>
</feature>
<keyword evidence="2" id="KW-0732">Signal</keyword>
<feature type="signal peptide" evidence="2">
    <location>
        <begin position="1"/>
        <end position="23"/>
    </location>
</feature>
<reference evidence="3" key="1">
    <citation type="submission" date="2020-10" db="EMBL/GenBank/DDBJ databases">
        <authorList>
            <person name="Gilroy R."/>
        </authorList>
    </citation>
    <scope>NUCLEOTIDE SEQUENCE</scope>
    <source>
        <strain evidence="3">CHK190-19873</strain>
    </source>
</reference>
<proteinExistence type="predicted"/>
<evidence type="ECO:0008006" key="5">
    <source>
        <dbReference type="Google" id="ProtNLM"/>
    </source>
</evidence>
<feature type="compositionally biased region" description="Low complexity" evidence="1">
    <location>
        <begin position="28"/>
        <end position="41"/>
    </location>
</feature>
<evidence type="ECO:0000313" key="4">
    <source>
        <dbReference type="Proteomes" id="UP000823935"/>
    </source>
</evidence>